<dbReference type="KEGG" id="mpl:Mpal_0491"/>
<evidence type="ECO:0000313" key="10">
    <source>
        <dbReference type="EMBL" id="ACL15864.1"/>
    </source>
</evidence>
<dbReference type="GO" id="GO:0005829">
    <property type="term" value="C:cytosol"/>
    <property type="evidence" value="ECO:0007669"/>
    <property type="project" value="TreeGrafter"/>
</dbReference>
<dbReference type="Pfam" id="PF13193">
    <property type="entry name" value="AMP-binding_C"/>
    <property type="match status" value="1"/>
</dbReference>
<dbReference type="EC" id="6.2.1.1" evidence="2 6"/>
<evidence type="ECO:0000256" key="6">
    <source>
        <dbReference type="NCBIfam" id="TIGR02188"/>
    </source>
</evidence>
<dbReference type="GO" id="GO:0005524">
    <property type="term" value="F:ATP binding"/>
    <property type="evidence" value="ECO:0007669"/>
    <property type="project" value="UniProtKB-KW"/>
</dbReference>
<dbReference type="InterPro" id="IPR020845">
    <property type="entry name" value="AMP-binding_CS"/>
</dbReference>
<evidence type="ECO:0000256" key="4">
    <source>
        <dbReference type="ARBA" id="ARBA00022741"/>
    </source>
</evidence>
<feature type="domain" description="AMP-dependent synthetase/ligase" evidence="7">
    <location>
        <begin position="91"/>
        <end position="474"/>
    </location>
</feature>
<keyword evidence="3 10" id="KW-0436">Ligase</keyword>
<organism evidence="10 11">
    <name type="scientific">Methanosphaerula palustris (strain ATCC BAA-1556 / DSM 19958 / E1-9c)</name>
    <dbReference type="NCBI Taxonomy" id="521011"/>
    <lineage>
        <taxon>Archaea</taxon>
        <taxon>Methanobacteriati</taxon>
        <taxon>Methanobacteriota</taxon>
        <taxon>Stenosarchaea group</taxon>
        <taxon>Methanomicrobia</taxon>
        <taxon>Methanomicrobiales</taxon>
        <taxon>Methanoregulaceae</taxon>
        <taxon>Methanosphaerula</taxon>
    </lineage>
</organism>
<evidence type="ECO:0000259" key="9">
    <source>
        <dbReference type="Pfam" id="PF16177"/>
    </source>
</evidence>
<dbReference type="Pfam" id="PF00501">
    <property type="entry name" value="AMP-binding"/>
    <property type="match status" value="1"/>
</dbReference>
<dbReference type="GeneID" id="7271907"/>
<dbReference type="InterPro" id="IPR042099">
    <property type="entry name" value="ANL_N_sf"/>
</dbReference>
<dbReference type="STRING" id="521011.Mpal_0491"/>
<dbReference type="Pfam" id="PF16177">
    <property type="entry name" value="ACAS_N"/>
    <property type="match status" value="1"/>
</dbReference>
<dbReference type="Gene3D" id="3.40.50.12780">
    <property type="entry name" value="N-terminal domain of ligase-like"/>
    <property type="match status" value="1"/>
</dbReference>
<dbReference type="Gene3D" id="3.30.300.30">
    <property type="match status" value="1"/>
</dbReference>
<keyword evidence="5" id="KW-0067">ATP-binding</keyword>
<dbReference type="NCBIfam" id="NF001208">
    <property type="entry name" value="PRK00174.1"/>
    <property type="match status" value="1"/>
</dbReference>
<gene>
    <name evidence="10" type="ordered locus">Mpal_0491</name>
</gene>
<dbReference type="GO" id="GO:0043427">
    <property type="term" value="P:carbon fixation by 3-hydroxypropionate cycle"/>
    <property type="evidence" value="ECO:0007669"/>
    <property type="project" value="UniProtKB-ARBA"/>
</dbReference>
<reference evidence="10 11" key="1">
    <citation type="journal article" date="2015" name="Genome Announc.">
        <title>Complete Genome Sequence of Methanosphaerula palustris E1-9CT, a Hydrogenotrophic Methanogen Isolated from a Minerotrophic Fen Peatland.</title>
        <authorList>
            <person name="Cadillo-Quiroz H."/>
            <person name="Browne P."/>
            <person name="Kyrpides N."/>
            <person name="Woyke T."/>
            <person name="Goodwin L."/>
            <person name="Detter C."/>
            <person name="Yavitt J.B."/>
            <person name="Zinder S.H."/>
        </authorList>
    </citation>
    <scope>NUCLEOTIDE SEQUENCE [LARGE SCALE GENOMIC DNA]</scope>
    <source>
        <strain evidence="11">ATCC BAA-1556 / DSM 19958 / E1-9c</strain>
    </source>
</reference>
<accession>B8GKI1</accession>
<comment type="similarity">
    <text evidence="1">Belongs to the ATP-dependent AMP-binding enzyme family.</text>
</comment>
<dbReference type="GO" id="GO:0003987">
    <property type="term" value="F:acetate-CoA ligase activity"/>
    <property type="evidence" value="ECO:0007669"/>
    <property type="project" value="UniProtKB-UniRule"/>
</dbReference>
<dbReference type="InterPro" id="IPR011904">
    <property type="entry name" value="Ac_CoA_lig"/>
</dbReference>
<protein>
    <recommendedName>
        <fullName evidence="2 6">Acetate--CoA ligase</fullName>
        <ecNumber evidence="2 6">6.2.1.1</ecNumber>
    </recommendedName>
</protein>
<evidence type="ECO:0000259" key="7">
    <source>
        <dbReference type="Pfam" id="PF00501"/>
    </source>
</evidence>
<evidence type="ECO:0000256" key="1">
    <source>
        <dbReference type="ARBA" id="ARBA00006432"/>
    </source>
</evidence>
<dbReference type="PANTHER" id="PTHR24095:SF14">
    <property type="entry name" value="ACETYL-COENZYME A SYNTHETASE 1"/>
    <property type="match status" value="1"/>
</dbReference>
<evidence type="ECO:0000256" key="5">
    <source>
        <dbReference type="ARBA" id="ARBA00022840"/>
    </source>
</evidence>
<dbReference type="HOGENOM" id="CLU_000022_3_6_2"/>
<dbReference type="Proteomes" id="UP000002457">
    <property type="component" value="Chromosome"/>
</dbReference>
<dbReference type="AlphaFoldDB" id="B8GKI1"/>
<sequence>MHEIKESFDVKLAEDEKYYVPDEKYRRTSWIGDYQRRYDEFLADPDAFWNDIAEELDWVRHWDRVLEWNYPYAKWFVNARLNITSNCLDRHVASDRRNKAALIWRGEDGTERVYTYQKLLTEVIHFANGLKKVGVSKGDRVCIYMPMVPEQAIAMLACARIGAVHSVVFAGFGETALNMRITDAQAKIVITADISIRRGKAIPLITIVKEAILNAPSVEHLVILRRRREPPVEMRPDFELDFYELMRNGGADCPPEAMDAEDPLFMLYTSGSTGTPKGVVHTCGGYMVGTYYTSKYVFDLKENDIYWCTADPGWITGHSYIVYGPLIVGATVFISEMTLDYPDPGIWWRLIEEQRINIFYTAPTAIRTFMKLGEAWPEKYDLSSLRIIGSVGEPLNPEAFEWYYHVIGKDRCPIVDTWWQTETGMQMITTMVGEPMRPGFVGKGIPGVVADVVDKDGASVPLGSGGFLVIRTPWPAMFRTIYNNDERYRQYWETIPGVYTAGDLAVKGTDGYIMVIGRSDDIIIISGHNIGTAEVESALVSHQAVAEAAAIGKPDPLKGNSIKAFVILRVGNAPSEKLKKDLMYHVRMTIGPIAVPQEIAFVEKLPKTRSGKIMRRVLKAQEMGVDPGDISTLEE</sequence>
<evidence type="ECO:0000313" key="11">
    <source>
        <dbReference type="Proteomes" id="UP000002457"/>
    </source>
</evidence>
<proteinExistence type="inferred from homology"/>
<dbReference type="InterPro" id="IPR032387">
    <property type="entry name" value="ACAS_N"/>
</dbReference>
<dbReference type="EMBL" id="CP001338">
    <property type="protein sequence ID" value="ACL15864.1"/>
    <property type="molecule type" value="Genomic_DNA"/>
</dbReference>
<dbReference type="eggNOG" id="arCOG04201">
    <property type="taxonomic scope" value="Archaea"/>
</dbReference>
<dbReference type="GO" id="GO:0016208">
    <property type="term" value="F:AMP binding"/>
    <property type="evidence" value="ECO:0007669"/>
    <property type="project" value="InterPro"/>
</dbReference>
<dbReference type="GO" id="GO:0019427">
    <property type="term" value="P:acetyl-CoA biosynthetic process from acetate"/>
    <property type="evidence" value="ECO:0007669"/>
    <property type="project" value="UniProtKB-UniRule"/>
</dbReference>
<dbReference type="InterPro" id="IPR025110">
    <property type="entry name" value="AMP-bd_C"/>
</dbReference>
<feature type="domain" description="Acetyl-coenzyme A synthetase N-terminal" evidence="9">
    <location>
        <begin position="34"/>
        <end position="87"/>
    </location>
</feature>
<dbReference type="GO" id="GO:0043955">
    <property type="term" value="F:3-hydroxypropionyl-CoA synthetase activity"/>
    <property type="evidence" value="ECO:0007669"/>
    <property type="project" value="UniProtKB-ARBA"/>
</dbReference>
<keyword evidence="11" id="KW-1185">Reference proteome</keyword>
<dbReference type="InterPro" id="IPR045851">
    <property type="entry name" value="AMP-bd_C_sf"/>
</dbReference>
<dbReference type="RefSeq" id="WP_012617183.1">
    <property type="nucleotide sequence ID" value="NC_011832.1"/>
</dbReference>
<dbReference type="PANTHER" id="PTHR24095">
    <property type="entry name" value="ACETYL-COENZYME A SYNTHETASE"/>
    <property type="match status" value="1"/>
</dbReference>
<evidence type="ECO:0000256" key="3">
    <source>
        <dbReference type="ARBA" id="ARBA00022598"/>
    </source>
</evidence>
<dbReference type="NCBIfam" id="TIGR02188">
    <property type="entry name" value="Ac_CoA_lig_AcsA"/>
    <property type="match status" value="1"/>
</dbReference>
<dbReference type="SUPFAM" id="SSF56801">
    <property type="entry name" value="Acetyl-CoA synthetase-like"/>
    <property type="match status" value="1"/>
</dbReference>
<evidence type="ECO:0000259" key="8">
    <source>
        <dbReference type="Pfam" id="PF13193"/>
    </source>
</evidence>
<keyword evidence="4" id="KW-0547">Nucleotide-binding</keyword>
<feature type="domain" description="AMP-binding enzyme C-terminal" evidence="8">
    <location>
        <begin position="534"/>
        <end position="612"/>
    </location>
</feature>
<name>B8GKI1_METPE</name>
<dbReference type="FunFam" id="3.40.50.12780:FF:000001">
    <property type="entry name" value="Acetyl-coenzyme A synthetase"/>
    <property type="match status" value="1"/>
</dbReference>
<dbReference type="InterPro" id="IPR000873">
    <property type="entry name" value="AMP-dep_synth/lig_dom"/>
</dbReference>
<dbReference type="PROSITE" id="PS00455">
    <property type="entry name" value="AMP_BINDING"/>
    <property type="match status" value="1"/>
</dbReference>
<evidence type="ECO:0000256" key="2">
    <source>
        <dbReference type="ARBA" id="ARBA00013275"/>
    </source>
</evidence>